<dbReference type="InterPro" id="IPR036513">
    <property type="entry name" value="STAS_dom_sf"/>
</dbReference>
<gene>
    <name evidence="1" type="ORF">BamMEX5DRAFT_0254</name>
</gene>
<organism evidence="1 2">
    <name type="scientific">Burkholderia ambifaria MEX-5</name>
    <dbReference type="NCBI Taxonomy" id="396597"/>
    <lineage>
        <taxon>Bacteria</taxon>
        <taxon>Pseudomonadati</taxon>
        <taxon>Pseudomonadota</taxon>
        <taxon>Betaproteobacteria</taxon>
        <taxon>Burkholderiales</taxon>
        <taxon>Burkholderiaceae</taxon>
        <taxon>Burkholderia</taxon>
        <taxon>Burkholderia cepacia complex</taxon>
    </lineage>
</organism>
<protein>
    <submittedName>
        <fullName evidence="1">Sulphate transporter</fullName>
    </submittedName>
</protein>
<sequence length="57" mass="6420">MIVDAAAITDLVNALHVRRIGVLFGRVNRYLHADMERHRITEIVGAPSIFPTLHQTL</sequence>
<name>B1SXI8_9BURK</name>
<dbReference type="EMBL" id="ABLK01000004">
    <property type="protein sequence ID" value="EDT43971.1"/>
    <property type="molecule type" value="Genomic_DNA"/>
</dbReference>
<accession>B1SXI8</accession>
<dbReference type="Gene3D" id="3.30.750.24">
    <property type="entry name" value="STAS domain"/>
    <property type="match status" value="1"/>
</dbReference>
<dbReference type="PATRIC" id="fig|396597.7.peg.8237"/>
<reference evidence="1 2" key="1">
    <citation type="submission" date="2008-03" db="EMBL/GenBank/DDBJ databases">
        <title>Sequencing of the draft genome and assembly of Burkholderia ambifaria MEX-5.</title>
        <authorList>
            <consortium name="US DOE Joint Genome Institute (JGI-PGF)"/>
            <person name="Copeland A."/>
            <person name="Lucas S."/>
            <person name="Lapidus A."/>
            <person name="Glavina del Rio T."/>
            <person name="Dalin E."/>
            <person name="Tice H."/>
            <person name="Bruce D."/>
            <person name="Goodwin L."/>
            <person name="Pitluck S."/>
            <person name="Larimer F."/>
            <person name="Land M.L."/>
            <person name="Hauser L."/>
            <person name="Tiedje J."/>
            <person name="Richardson P."/>
        </authorList>
    </citation>
    <scope>NUCLEOTIDE SEQUENCE [LARGE SCALE GENOMIC DNA]</scope>
    <source>
        <strain evidence="1 2">MEX-5</strain>
    </source>
</reference>
<evidence type="ECO:0000313" key="1">
    <source>
        <dbReference type="EMBL" id="EDT43971.1"/>
    </source>
</evidence>
<comment type="caution">
    <text evidence="1">The sequence shown here is derived from an EMBL/GenBank/DDBJ whole genome shotgun (WGS) entry which is preliminary data.</text>
</comment>
<dbReference type="Proteomes" id="UP000004814">
    <property type="component" value="Unassembled WGS sequence"/>
</dbReference>
<proteinExistence type="predicted"/>
<dbReference type="AlphaFoldDB" id="B1SXI8"/>
<evidence type="ECO:0000313" key="2">
    <source>
        <dbReference type="Proteomes" id="UP000004814"/>
    </source>
</evidence>